<dbReference type="InterPro" id="IPR007902">
    <property type="entry name" value="Chl4/mis15/CENP-N"/>
</dbReference>
<accession>U4KXY8</accession>
<name>U4KXY8_PYROM</name>
<dbReference type="OMA" id="THCAFER"/>
<dbReference type="GO" id="GO:0034080">
    <property type="term" value="P:CENP-A containing chromatin assembly"/>
    <property type="evidence" value="ECO:0007669"/>
    <property type="project" value="InterPro"/>
</dbReference>
<dbReference type="eggNOG" id="ENOG502QVRZ">
    <property type="taxonomic scope" value="Eukaryota"/>
</dbReference>
<gene>
    <name evidence="1" type="ORF">PCON_06393</name>
</gene>
<dbReference type="EMBL" id="HF935315">
    <property type="protein sequence ID" value="CCX06806.1"/>
    <property type="molecule type" value="Genomic_DNA"/>
</dbReference>
<protein>
    <submittedName>
        <fullName evidence="1">Similar to Kinetochore protein mis15 acc. no. Q9C0W0</fullName>
    </submittedName>
</protein>
<dbReference type="GO" id="GO:0007059">
    <property type="term" value="P:chromosome segregation"/>
    <property type="evidence" value="ECO:0007669"/>
    <property type="project" value="InterPro"/>
</dbReference>
<dbReference type="AlphaFoldDB" id="U4KXY8"/>
<dbReference type="Proteomes" id="UP000018144">
    <property type="component" value="Unassembled WGS sequence"/>
</dbReference>
<dbReference type="OrthoDB" id="6585699at2759"/>
<keyword evidence="2" id="KW-1185">Reference proteome</keyword>
<evidence type="ECO:0000313" key="1">
    <source>
        <dbReference type="EMBL" id="CCX06806.1"/>
    </source>
</evidence>
<reference evidence="1 2" key="1">
    <citation type="journal article" date="2013" name="PLoS Genet.">
        <title>The genome and development-dependent transcriptomes of Pyronema confluens: a window into fungal evolution.</title>
        <authorList>
            <person name="Traeger S."/>
            <person name="Altegoer F."/>
            <person name="Freitag M."/>
            <person name="Gabaldon T."/>
            <person name="Kempken F."/>
            <person name="Kumar A."/>
            <person name="Marcet-Houben M."/>
            <person name="Poggeler S."/>
            <person name="Stajich J.E."/>
            <person name="Nowrousian M."/>
        </authorList>
    </citation>
    <scope>NUCLEOTIDE SEQUENCE [LARGE SCALE GENOMIC DNA]</scope>
    <source>
        <strain evidence="2">CBS 100304</strain>
        <tissue evidence="1">Vegetative mycelium</tissue>
    </source>
</reference>
<evidence type="ECO:0000313" key="2">
    <source>
        <dbReference type="Proteomes" id="UP000018144"/>
    </source>
</evidence>
<dbReference type="Gene3D" id="3.10.20.720">
    <property type="match status" value="1"/>
</dbReference>
<proteinExistence type="predicted"/>
<dbReference type="STRING" id="1076935.U4KXY8"/>
<dbReference type="Pfam" id="PF05238">
    <property type="entry name" value="CENP-N"/>
    <property type="match status" value="1"/>
</dbReference>
<organism evidence="1 2">
    <name type="scientific">Pyronema omphalodes (strain CBS 100304)</name>
    <name type="common">Pyronema confluens</name>
    <dbReference type="NCBI Taxonomy" id="1076935"/>
    <lineage>
        <taxon>Eukaryota</taxon>
        <taxon>Fungi</taxon>
        <taxon>Dikarya</taxon>
        <taxon>Ascomycota</taxon>
        <taxon>Pezizomycotina</taxon>
        <taxon>Pezizomycetes</taxon>
        <taxon>Pezizales</taxon>
        <taxon>Pyronemataceae</taxon>
        <taxon>Pyronema</taxon>
    </lineage>
</organism>
<sequence length="407" mass="45274">MAKRKIPNNGALPHSTLIPHTRETKRLLTRLSKPALITIATRWLNPVSTRYYGANLSPPEDEDPNSDDEYTAETSIAAYEVLSNNLTIRAKDVAERMLEREWRDGLTLLGVAELEWQYLIDTPTSTKWQAFLLSPLSVTTSARPRFYAPSFLSSLQVALKPLLTAHFFAAPHPSLPLTMIRISLHSPSSAPSYPVKTHIFWLSFPSSGDHVFSNLSASKQNGLRDIVMAAIGSAISRHGCRWELKSGRLTAKTLESMVHHRGAEEGGGMLAGWGVYLEGFEPSPLAAVEKLREEEEEGLDDEDQVRRKRRKMVEGRFGKETKEEARIESVNFDVEDKFGGTSWRPTIGILLEGGHVFAGIRGMAETGKGIRVEKLPGWMCGDEGVSSGIVRDRKVLRKKGQGRWSKA</sequence>